<evidence type="ECO:0000313" key="1">
    <source>
        <dbReference type="EMBL" id="KIL58344.1"/>
    </source>
</evidence>
<dbReference type="Proteomes" id="UP000054549">
    <property type="component" value="Unassembled WGS sequence"/>
</dbReference>
<reference evidence="1 2" key="1">
    <citation type="submission" date="2014-04" db="EMBL/GenBank/DDBJ databases">
        <title>Evolutionary Origins and Diversification of the Mycorrhizal Mutualists.</title>
        <authorList>
            <consortium name="DOE Joint Genome Institute"/>
            <consortium name="Mycorrhizal Genomics Consortium"/>
            <person name="Kohler A."/>
            <person name="Kuo A."/>
            <person name="Nagy L.G."/>
            <person name="Floudas D."/>
            <person name="Copeland A."/>
            <person name="Barry K.W."/>
            <person name="Cichocki N."/>
            <person name="Veneault-Fourrey C."/>
            <person name="LaButti K."/>
            <person name="Lindquist E.A."/>
            <person name="Lipzen A."/>
            <person name="Lundell T."/>
            <person name="Morin E."/>
            <person name="Murat C."/>
            <person name="Riley R."/>
            <person name="Ohm R."/>
            <person name="Sun H."/>
            <person name="Tunlid A."/>
            <person name="Henrissat B."/>
            <person name="Grigoriev I.V."/>
            <person name="Hibbett D.S."/>
            <person name="Martin F."/>
        </authorList>
    </citation>
    <scope>NUCLEOTIDE SEQUENCE [LARGE SCALE GENOMIC DNA]</scope>
    <source>
        <strain evidence="1 2">Koide BX008</strain>
    </source>
</reference>
<proteinExistence type="predicted"/>
<dbReference type="HOGENOM" id="CLU_1304574_0_0_1"/>
<keyword evidence="2" id="KW-1185">Reference proteome</keyword>
<gene>
    <name evidence="1" type="ORF">M378DRAFT_319187</name>
</gene>
<sequence>MNYTTSPAKHWLLHPISSSLCTHPTYSPFSKCCSVSVAAHNGNARPYHNNNCDMPPFSPVAPVGSPSPFPYTHARRQAYPYSANNNALTVVVVAGGGGAGAGRCTNTTHHTLTKPFSANNALNNGKSFHKSTAGAPCPIPPFSSIQARLCTGRTCILNVCSECHLIQCVCKDVLVTSLFHFLVGCRPTSVLVVAGEDDDGRRTKWQVESGE</sequence>
<name>A0A0C2SW50_AMAMK</name>
<dbReference type="InParanoid" id="A0A0C2SW50"/>
<organism evidence="1 2">
    <name type="scientific">Amanita muscaria (strain Koide BX008)</name>
    <dbReference type="NCBI Taxonomy" id="946122"/>
    <lineage>
        <taxon>Eukaryota</taxon>
        <taxon>Fungi</taxon>
        <taxon>Dikarya</taxon>
        <taxon>Basidiomycota</taxon>
        <taxon>Agaricomycotina</taxon>
        <taxon>Agaricomycetes</taxon>
        <taxon>Agaricomycetidae</taxon>
        <taxon>Agaricales</taxon>
        <taxon>Pluteineae</taxon>
        <taxon>Amanitaceae</taxon>
        <taxon>Amanita</taxon>
    </lineage>
</organism>
<accession>A0A0C2SW50</accession>
<protein>
    <submittedName>
        <fullName evidence="1">Uncharacterized protein</fullName>
    </submittedName>
</protein>
<dbReference type="AlphaFoldDB" id="A0A0C2SW50"/>
<dbReference type="EMBL" id="KN818340">
    <property type="protein sequence ID" value="KIL58344.1"/>
    <property type="molecule type" value="Genomic_DNA"/>
</dbReference>
<evidence type="ECO:0000313" key="2">
    <source>
        <dbReference type="Proteomes" id="UP000054549"/>
    </source>
</evidence>